<organism evidence="10 11">
    <name type="scientific">Pacificispira spongiicola</name>
    <dbReference type="NCBI Taxonomy" id="2729598"/>
    <lineage>
        <taxon>Bacteria</taxon>
        <taxon>Pseudomonadati</taxon>
        <taxon>Pseudomonadota</taxon>
        <taxon>Alphaproteobacteria</taxon>
        <taxon>Rhodospirillales</taxon>
        <taxon>Rhodospirillaceae</taxon>
        <taxon>Pacificispira</taxon>
    </lineage>
</organism>
<evidence type="ECO:0000313" key="10">
    <source>
        <dbReference type="EMBL" id="NMM45422.1"/>
    </source>
</evidence>
<dbReference type="CDD" id="cd12797">
    <property type="entry name" value="M23_peptidase"/>
    <property type="match status" value="1"/>
</dbReference>
<keyword evidence="6" id="KW-0862">Zinc</keyword>
<comment type="cofactor">
    <cofactor evidence="1">
        <name>Zn(2+)</name>
        <dbReference type="ChEBI" id="CHEBI:29105"/>
    </cofactor>
</comment>
<keyword evidence="3" id="KW-0645">Protease</keyword>
<keyword evidence="4" id="KW-0479">Metal-binding</keyword>
<dbReference type="InterPro" id="IPR016047">
    <property type="entry name" value="M23ase_b-sheet_dom"/>
</dbReference>
<keyword evidence="7" id="KW-0482">Metalloprotease</keyword>
<evidence type="ECO:0000259" key="9">
    <source>
        <dbReference type="Pfam" id="PF19425"/>
    </source>
</evidence>
<evidence type="ECO:0000256" key="1">
    <source>
        <dbReference type="ARBA" id="ARBA00001947"/>
    </source>
</evidence>
<dbReference type="Pfam" id="PF19425">
    <property type="entry name" value="Csd3_N2"/>
    <property type="match status" value="1"/>
</dbReference>
<keyword evidence="5" id="KW-0378">Hydrolase</keyword>
<dbReference type="GO" id="GO:0046872">
    <property type="term" value="F:metal ion binding"/>
    <property type="evidence" value="ECO:0007669"/>
    <property type="project" value="UniProtKB-KW"/>
</dbReference>
<dbReference type="InterPro" id="IPR050570">
    <property type="entry name" value="Cell_wall_metabolism_enzyme"/>
</dbReference>
<dbReference type="PANTHER" id="PTHR21666">
    <property type="entry name" value="PEPTIDASE-RELATED"/>
    <property type="match status" value="1"/>
</dbReference>
<accession>A0A7Y0E1A5</accession>
<dbReference type="GO" id="GO:0006508">
    <property type="term" value="P:proteolysis"/>
    <property type="evidence" value="ECO:0007669"/>
    <property type="project" value="UniProtKB-KW"/>
</dbReference>
<dbReference type="GO" id="GO:0030313">
    <property type="term" value="C:cell envelope"/>
    <property type="evidence" value="ECO:0007669"/>
    <property type="project" value="UniProtKB-SubCell"/>
</dbReference>
<evidence type="ECO:0000256" key="6">
    <source>
        <dbReference type="ARBA" id="ARBA00022833"/>
    </source>
</evidence>
<dbReference type="Pfam" id="PF01551">
    <property type="entry name" value="Peptidase_M23"/>
    <property type="match status" value="1"/>
</dbReference>
<dbReference type="AlphaFoldDB" id="A0A7Y0E1A5"/>
<evidence type="ECO:0000256" key="7">
    <source>
        <dbReference type="ARBA" id="ARBA00023049"/>
    </source>
</evidence>
<proteinExistence type="predicted"/>
<protein>
    <submittedName>
        <fullName evidence="10">Peptidoglycan DD-metalloendopeptidase family protein</fullName>
    </submittedName>
</protein>
<dbReference type="SUPFAM" id="SSF51261">
    <property type="entry name" value="Duplicated hybrid motif"/>
    <property type="match status" value="1"/>
</dbReference>
<dbReference type="Gene3D" id="3.10.450.350">
    <property type="match status" value="2"/>
</dbReference>
<keyword evidence="11" id="KW-1185">Reference proteome</keyword>
<dbReference type="PANTHER" id="PTHR21666:SF288">
    <property type="entry name" value="CELL DIVISION PROTEIN YTFB"/>
    <property type="match status" value="1"/>
</dbReference>
<comment type="subcellular location">
    <subcellularLocation>
        <location evidence="2">Cell envelope</location>
    </subcellularLocation>
</comment>
<evidence type="ECO:0000256" key="4">
    <source>
        <dbReference type="ARBA" id="ARBA00022723"/>
    </source>
</evidence>
<dbReference type="InterPro" id="IPR045834">
    <property type="entry name" value="Csd3_N2"/>
</dbReference>
<evidence type="ECO:0000313" key="11">
    <source>
        <dbReference type="Proteomes" id="UP000539372"/>
    </source>
</evidence>
<evidence type="ECO:0000256" key="3">
    <source>
        <dbReference type="ARBA" id="ARBA00022670"/>
    </source>
</evidence>
<dbReference type="InterPro" id="IPR011055">
    <property type="entry name" value="Dup_hybrid_motif"/>
</dbReference>
<feature type="domain" description="Csd3-like second N-terminal" evidence="9">
    <location>
        <begin position="117"/>
        <end position="233"/>
    </location>
</feature>
<evidence type="ECO:0000256" key="2">
    <source>
        <dbReference type="ARBA" id="ARBA00004196"/>
    </source>
</evidence>
<reference evidence="10 11" key="1">
    <citation type="submission" date="2020-04" db="EMBL/GenBank/DDBJ databases">
        <title>Rhodospirillaceae bacterium KN72 isolated from deep sea.</title>
        <authorList>
            <person name="Zhang D.-C."/>
        </authorList>
    </citation>
    <scope>NUCLEOTIDE SEQUENCE [LARGE SCALE GENOMIC DNA]</scope>
    <source>
        <strain evidence="10 11">KN72</strain>
    </source>
</reference>
<sequence length="385" mass="42391">MDSASNSDLLVDPYQVEIEISPGDTLMSVLTQAGIERGTAHALITSLATVFDPRGLRPRQRLELSVVPERPTEPASVTEMRFHPDNLRDVVVSLTDAGDYVAEEDKRVLSDHLVRSEGTIDSSLYVAARNAGVPMPVLGSLINIFSFDVDFQREIQQGDGFALMFEEKRTEAGQTVDFGDILVAEMTVAGEKKRFFRFTDDDGFEDYYDAKGQSVRRALLRTPVEGARISSGFGKRKHPILGYSKMHKGIDFAAPTGTPIYAAGDGVVEFAGRNGGYGNYVRIRHNGTYKTAYAHLNRIDSRVKNGAKVRQRQVIGYVGTTGRSTGPHLHYEVHVNNKQVNPLGVKLPTGKTLKGGELARFERQRAEIETQYAAIEPSTQVAQAD</sequence>
<dbReference type="EMBL" id="JABBNT010000003">
    <property type="protein sequence ID" value="NMM45422.1"/>
    <property type="molecule type" value="Genomic_DNA"/>
</dbReference>
<evidence type="ECO:0000256" key="5">
    <source>
        <dbReference type="ARBA" id="ARBA00022801"/>
    </source>
</evidence>
<dbReference type="Gene3D" id="2.70.70.10">
    <property type="entry name" value="Glucose Permease (Domain IIA)"/>
    <property type="match status" value="1"/>
</dbReference>
<dbReference type="GO" id="GO:0004222">
    <property type="term" value="F:metalloendopeptidase activity"/>
    <property type="evidence" value="ECO:0007669"/>
    <property type="project" value="TreeGrafter"/>
</dbReference>
<evidence type="ECO:0000259" key="8">
    <source>
        <dbReference type="Pfam" id="PF01551"/>
    </source>
</evidence>
<dbReference type="Proteomes" id="UP000539372">
    <property type="component" value="Unassembled WGS sequence"/>
</dbReference>
<feature type="domain" description="M23ase beta-sheet core" evidence="8">
    <location>
        <begin position="245"/>
        <end position="342"/>
    </location>
</feature>
<name>A0A7Y0E1A5_9PROT</name>
<comment type="caution">
    <text evidence="10">The sequence shown here is derived from an EMBL/GenBank/DDBJ whole genome shotgun (WGS) entry which is preliminary data.</text>
</comment>
<gene>
    <name evidence="10" type="ORF">HH303_13090</name>
</gene>
<dbReference type="FunFam" id="2.70.70.10:FF:000006">
    <property type="entry name" value="M23 family peptidase"/>
    <property type="match status" value="1"/>
</dbReference>